<comment type="caution">
    <text evidence="2">The sequence shown here is derived from an EMBL/GenBank/DDBJ whole genome shotgun (WGS) entry which is preliminary data.</text>
</comment>
<gene>
    <name evidence="2" type="ORF">B0H63DRAFT_140891</name>
</gene>
<dbReference type="EMBL" id="JAULSW010000003">
    <property type="protein sequence ID" value="KAK3386797.1"/>
    <property type="molecule type" value="Genomic_DNA"/>
</dbReference>
<sequence length="318" mass="34370">MRQAERAVSAYFGAFAIFAQGVLASPSTFPSAIKSRTVPACVDSETIPNLWSVQELSVTYTDDELVSQGNASFILSNHVTRYTESLRCSLRANYVCEFHGTPGDKDLEIWVQLNLQLASITISEPWACDAGSSGVSAHVVGTAEVMLVCPENVERGLTCHSDGDPDYNGMADGSVVLTSPPSKKRAAWLETQSKNARDLKLKSKGGLKKRGNVKVQKQAATTRRGHAAAFAAGRRGGQSRANDGGASLKAARHDHKVEDADKGRADLARLKILDLTEKHRRAAIEEHKRCSPSCRGGAWSKGGARRTLPVLPVFLEER</sequence>
<reference evidence="2" key="1">
    <citation type="journal article" date="2023" name="Mol. Phylogenet. Evol.">
        <title>Genome-scale phylogeny and comparative genomics of the fungal order Sordariales.</title>
        <authorList>
            <person name="Hensen N."/>
            <person name="Bonometti L."/>
            <person name="Westerberg I."/>
            <person name="Brannstrom I.O."/>
            <person name="Guillou S."/>
            <person name="Cros-Aarteil S."/>
            <person name="Calhoun S."/>
            <person name="Haridas S."/>
            <person name="Kuo A."/>
            <person name="Mondo S."/>
            <person name="Pangilinan J."/>
            <person name="Riley R."/>
            <person name="LaButti K."/>
            <person name="Andreopoulos B."/>
            <person name="Lipzen A."/>
            <person name="Chen C."/>
            <person name="Yan M."/>
            <person name="Daum C."/>
            <person name="Ng V."/>
            <person name="Clum A."/>
            <person name="Steindorff A."/>
            <person name="Ohm R.A."/>
            <person name="Martin F."/>
            <person name="Silar P."/>
            <person name="Natvig D.O."/>
            <person name="Lalanne C."/>
            <person name="Gautier V."/>
            <person name="Ament-Velasquez S.L."/>
            <person name="Kruys A."/>
            <person name="Hutchinson M.I."/>
            <person name="Powell A.J."/>
            <person name="Barry K."/>
            <person name="Miller A.N."/>
            <person name="Grigoriev I.V."/>
            <person name="Debuchy R."/>
            <person name="Gladieux P."/>
            <person name="Hiltunen Thoren M."/>
            <person name="Johannesson H."/>
        </authorList>
    </citation>
    <scope>NUCLEOTIDE SEQUENCE</scope>
    <source>
        <strain evidence="2">CBS 232.78</strain>
    </source>
</reference>
<feature type="signal peptide" evidence="1">
    <location>
        <begin position="1"/>
        <end position="24"/>
    </location>
</feature>
<keyword evidence="1" id="KW-0732">Signal</keyword>
<protein>
    <submittedName>
        <fullName evidence="2">Uncharacterized protein</fullName>
    </submittedName>
</protein>
<evidence type="ECO:0000313" key="3">
    <source>
        <dbReference type="Proteomes" id="UP001285441"/>
    </source>
</evidence>
<evidence type="ECO:0000313" key="2">
    <source>
        <dbReference type="EMBL" id="KAK3386797.1"/>
    </source>
</evidence>
<feature type="chain" id="PRO_5042078263" evidence="1">
    <location>
        <begin position="25"/>
        <end position="318"/>
    </location>
</feature>
<reference evidence="2" key="2">
    <citation type="submission" date="2023-06" db="EMBL/GenBank/DDBJ databases">
        <authorList>
            <consortium name="Lawrence Berkeley National Laboratory"/>
            <person name="Haridas S."/>
            <person name="Hensen N."/>
            <person name="Bonometti L."/>
            <person name="Westerberg I."/>
            <person name="Brannstrom I.O."/>
            <person name="Guillou S."/>
            <person name="Cros-Aarteil S."/>
            <person name="Calhoun S."/>
            <person name="Kuo A."/>
            <person name="Mondo S."/>
            <person name="Pangilinan J."/>
            <person name="Riley R."/>
            <person name="LaButti K."/>
            <person name="Andreopoulos B."/>
            <person name="Lipzen A."/>
            <person name="Chen C."/>
            <person name="Yanf M."/>
            <person name="Daum C."/>
            <person name="Ng V."/>
            <person name="Clum A."/>
            <person name="Steindorff A."/>
            <person name="Ohm R."/>
            <person name="Martin F."/>
            <person name="Silar P."/>
            <person name="Natvig D."/>
            <person name="Lalanne C."/>
            <person name="Gautier V."/>
            <person name="Ament-velasquez S.L."/>
            <person name="Kruys A."/>
            <person name="Hutchinson M.I."/>
            <person name="Powell A.J."/>
            <person name="Barry K."/>
            <person name="Miller A.N."/>
            <person name="Grigoriev I.V."/>
            <person name="Debuchy R."/>
            <person name="Gladieux P."/>
            <person name="Thoren M.H."/>
            <person name="Johannesson H."/>
        </authorList>
    </citation>
    <scope>NUCLEOTIDE SEQUENCE</scope>
    <source>
        <strain evidence="2">CBS 232.78</strain>
    </source>
</reference>
<accession>A0AAE0U0W0</accession>
<dbReference type="AlphaFoldDB" id="A0AAE0U0W0"/>
<keyword evidence="3" id="KW-1185">Reference proteome</keyword>
<name>A0AAE0U0W0_9PEZI</name>
<organism evidence="2 3">
    <name type="scientific">Podospora didyma</name>
    <dbReference type="NCBI Taxonomy" id="330526"/>
    <lineage>
        <taxon>Eukaryota</taxon>
        <taxon>Fungi</taxon>
        <taxon>Dikarya</taxon>
        <taxon>Ascomycota</taxon>
        <taxon>Pezizomycotina</taxon>
        <taxon>Sordariomycetes</taxon>
        <taxon>Sordariomycetidae</taxon>
        <taxon>Sordariales</taxon>
        <taxon>Podosporaceae</taxon>
        <taxon>Podospora</taxon>
    </lineage>
</organism>
<evidence type="ECO:0000256" key="1">
    <source>
        <dbReference type="SAM" id="SignalP"/>
    </source>
</evidence>
<dbReference type="Proteomes" id="UP001285441">
    <property type="component" value="Unassembled WGS sequence"/>
</dbReference>
<proteinExistence type="predicted"/>